<dbReference type="OrthoDB" id="9765721at2"/>
<dbReference type="Proteomes" id="UP000232122">
    <property type="component" value="Unassembled WGS sequence"/>
</dbReference>
<keyword evidence="4" id="KW-1185">Reference proteome</keyword>
<feature type="transmembrane region" description="Helical" evidence="1">
    <location>
        <begin position="200"/>
        <end position="221"/>
    </location>
</feature>
<feature type="transmembrane region" description="Helical" evidence="1">
    <location>
        <begin position="21"/>
        <end position="39"/>
    </location>
</feature>
<keyword evidence="1" id="KW-1133">Transmembrane helix</keyword>
<evidence type="ECO:0000313" key="2">
    <source>
        <dbReference type="EMBL" id="MDV6237465.1"/>
    </source>
</evidence>
<feature type="transmembrane region" description="Helical" evidence="1">
    <location>
        <begin position="99"/>
        <end position="121"/>
    </location>
</feature>
<feature type="transmembrane region" description="Helical" evidence="1">
    <location>
        <begin position="150"/>
        <end position="170"/>
    </location>
</feature>
<keyword evidence="1" id="KW-0472">Membrane</keyword>
<protein>
    <submittedName>
        <fullName evidence="2">DUF898 family protein</fullName>
    </submittedName>
</protein>
<dbReference type="RefSeq" id="WP_100764573.1">
    <property type="nucleotide sequence ID" value="NZ_NPEF02000025.1"/>
</dbReference>
<dbReference type="EMBL" id="NPEF02000025">
    <property type="protein sequence ID" value="MDV6237465.1"/>
    <property type="molecule type" value="Genomic_DNA"/>
</dbReference>
<evidence type="ECO:0000313" key="3">
    <source>
        <dbReference type="EMBL" id="PJZ94455.1"/>
    </source>
</evidence>
<dbReference type="InterPro" id="IPR010295">
    <property type="entry name" value="DUF898"/>
</dbReference>
<reference evidence="3" key="1">
    <citation type="submission" date="2017-07" db="EMBL/GenBank/DDBJ databases">
        <title>Leptospira spp. isolated from tropical soils.</title>
        <authorList>
            <person name="Thibeaux R."/>
            <person name="Iraola G."/>
            <person name="Ferres I."/>
            <person name="Bierque E."/>
            <person name="Girault D."/>
            <person name="Soupe-Gilbert M.-E."/>
            <person name="Picardeau M."/>
            <person name="Goarant C."/>
        </authorList>
    </citation>
    <scope>NUCLEOTIDE SEQUENCE [LARGE SCALE GENOMIC DNA]</scope>
    <source>
        <strain evidence="3">ATI7-C-A5</strain>
    </source>
</reference>
<keyword evidence="1" id="KW-0812">Transmembrane</keyword>
<name>A0A2N0BDA3_9LEPT</name>
<evidence type="ECO:0000256" key="1">
    <source>
        <dbReference type="SAM" id="Phobius"/>
    </source>
</evidence>
<accession>A0A2N0BDA3</accession>
<reference evidence="2 4" key="2">
    <citation type="journal article" date="2018" name="Microb. Genom.">
        <title>Deciphering the unexplored Leptospira diversity from soils uncovers genomic evolution to virulence.</title>
        <authorList>
            <person name="Thibeaux R."/>
            <person name="Iraola G."/>
            <person name="Ferres I."/>
            <person name="Bierque E."/>
            <person name="Girault D."/>
            <person name="Soupe-Gilbert M.E."/>
            <person name="Picardeau M."/>
            <person name="Goarant C."/>
        </authorList>
    </citation>
    <scope>NUCLEOTIDE SEQUENCE [LARGE SCALE GENOMIC DNA]</scope>
    <source>
        <strain evidence="2 4">ATI7-C-A5</strain>
    </source>
</reference>
<gene>
    <name evidence="2" type="ORF">CH379_017665</name>
    <name evidence="3" type="ORF">CH379_02475</name>
</gene>
<feature type="transmembrane region" description="Helical" evidence="1">
    <location>
        <begin position="69"/>
        <end position="92"/>
    </location>
</feature>
<sequence length="320" mass="36024">MQTETENRFAVDAKGEELFLIYLKNIFFTIITIGIYYFWAKVNTQKFLFRHVSFRGQRFDYHGTGKENFIGFLKGMGIVLAGAAAVVGIYWLASMIGKFAVILVSISFYAGLLCVIPYLTIGSRRYFLSRTSFNNVRFRFTGTVTELVKIFVPGAFLSAITLGIYSPWFVNKLDRFFTEHTHLGDADFRYEGQGKELFKIYLKGILLMIPTVGIYSFWFGANLHNYYWNRSKFQGISFRSDLKGGTLLKNAFVATGLILFTLGIGIPWAYLRSLRILIQSISLENSPDLTAIRSVKDSGASPLADGIQEAGEAFNSVFGG</sequence>
<dbReference type="AlphaFoldDB" id="A0A2N0BDA3"/>
<evidence type="ECO:0000313" key="4">
    <source>
        <dbReference type="Proteomes" id="UP000232122"/>
    </source>
</evidence>
<dbReference type="EMBL" id="NPEF01000014">
    <property type="protein sequence ID" value="PJZ94455.1"/>
    <property type="molecule type" value="Genomic_DNA"/>
</dbReference>
<comment type="caution">
    <text evidence="3">The sequence shown here is derived from an EMBL/GenBank/DDBJ whole genome shotgun (WGS) entry which is preliminary data.</text>
</comment>
<proteinExistence type="predicted"/>
<dbReference type="Pfam" id="PF05987">
    <property type="entry name" value="DUF898"/>
    <property type="match status" value="2"/>
</dbReference>
<feature type="transmembrane region" description="Helical" evidence="1">
    <location>
        <begin position="251"/>
        <end position="271"/>
    </location>
</feature>
<organism evidence="3">
    <name type="scientific">Leptospira ellisii</name>
    <dbReference type="NCBI Taxonomy" id="2023197"/>
    <lineage>
        <taxon>Bacteria</taxon>
        <taxon>Pseudomonadati</taxon>
        <taxon>Spirochaetota</taxon>
        <taxon>Spirochaetia</taxon>
        <taxon>Leptospirales</taxon>
        <taxon>Leptospiraceae</taxon>
        <taxon>Leptospira</taxon>
    </lineage>
</organism>
<reference evidence="2" key="3">
    <citation type="submission" date="2023-10" db="EMBL/GenBank/DDBJ databases">
        <authorList>
            <person name="Picardeau M."/>
            <person name="Thibeaux R."/>
        </authorList>
    </citation>
    <scope>NUCLEOTIDE SEQUENCE</scope>
    <source>
        <strain evidence="2">ATI7-C-A5</strain>
    </source>
</reference>